<evidence type="ECO:0000313" key="9">
    <source>
        <dbReference type="Proteomes" id="UP000242715"/>
    </source>
</evidence>
<sequence>MANQNNNIIEQSSKNNNLPKVFLHGPPQFSILLQPNPSQNFHILNPSSLPPLHEFISLNPDHASSISAIVCTTLYPVNADVIRLLPSLRLICAASAGTNHIDLSECRRRGIKVTSAGNLFSEEVADMAVALLIDVSRKISTANRFLRRQLQIASWDFPLGSKLTGKKIGIVGMGRIGLEVAKRLEAFNCMISYNSRNKKPLLSYPFYSTVIELATSTNVLILCCELNDQTRHIVNKEVMLALGKGGIIVNVGRGALIDEKELLRCLIEGEIEGAGLDVFENEPYVPKEFFSLDKVVLSPHAAVLTSDSFMSICQLVEQNLEAFFSNKPLITPVI</sequence>
<evidence type="ECO:0000256" key="1">
    <source>
        <dbReference type="ARBA" id="ARBA00022857"/>
    </source>
</evidence>
<evidence type="ECO:0000259" key="7">
    <source>
        <dbReference type="Pfam" id="PF02826"/>
    </source>
</evidence>
<dbReference type="AlphaFoldDB" id="A0A2Z6N7W1"/>
<dbReference type="FunFam" id="3.40.50.720:FF:000213">
    <property type="entry name" value="Putative 2-hydroxyacid dehydrogenase"/>
    <property type="match status" value="1"/>
</dbReference>
<proteinExistence type="inferred from homology"/>
<dbReference type="PANTHER" id="PTHR10996:SF234">
    <property type="entry name" value="D-GLYCERATE DEHYDROGENASE_HYDROXYPYRUVATE REDUCTASE"/>
    <property type="match status" value="1"/>
</dbReference>
<dbReference type="SUPFAM" id="SSF51735">
    <property type="entry name" value="NAD(P)-binding Rossmann-fold domains"/>
    <property type="match status" value="1"/>
</dbReference>
<keyword evidence="3" id="KW-0520">NAD</keyword>
<dbReference type="InterPro" id="IPR036291">
    <property type="entry name" value="NAD(P)-bd_dom_sf"/>
</dbReference>
<dbReference type="GO" id="GO:0016618">
    <property type="term" value="F:hydroxypyruvate reductase [NAD(P)H] activity"/>
    <property type="evidence" value="ECO:0007669"/>
    <property type="project" value="TreeGrafter"/>
</dbReference>
<dbReference type="GO" id="GO:0009853">
    <property type="term" value="P:photorespiration"/>
    <property type="evidence" value="ECO:0007669"/>
    <property type="project" value="UniProtKB-ARBA"/>
</dbReference>
<evidence type="ECO:0000313" key="8">
    <source>
        <dbReference type="EMBL" id="GAU40928.1"/>
    </source>
</evidence>
<keyword evidence="1" id="KW-0521">NADP</keyword>
<keyword evidence="2 5" id="KW-0560">Oxidoreductase</keyword>
<evidence type="ECO:0000256" key="4">
    <source>
        <dbReference type="ARBA" id="ARBA00066661"/>
    </source>
</evidence>
<name>A0A2Z6N7W1_TRISU</name>
<dbReference type="OrthoDB" id="298012at2759"/>
<dbReference type="Proteomes" id="UP000242715">
    <property type="component" value="Unassembled WGS sequence"/>
</dbReference>
<evidence type="ECO:0000256" key="2">
    <source>
        <dbReference type="ARBA" id="ARBA00023002"/>
    </source>
</evidence>
<dbReference type="GO" id="GO:0030267">
    <property type="term" value="F:glyoxylate reductase (NADPH) activity"/>
    <property type="evidence" value="ECO:0007669"/>
    <property type="project" value="UniProtKB-EC"/>
</dbReference>
<dbReference type="CDD" id="cd12156">
    <property type="entry name" value="HPPR"/>
    <property type="match status" value="1"/>
</dbReference>
<comment type="similarity">
    <text evidence="5">Belongs to the D-isomer specific 2-hydroxyacid dehydrogenase family.</text>
</comment>
<dbReference type="PANTHER" id="PTHR10996">
    <property type="entry name" value="2-HYDROXYACID DEHYDROGENASE-RELATED"/>
    <property type="match status" value="1"/>
</dbReference>
<feature type="domain" description="D-isomer specific 2-hydroxyacid dehydrogenase catalytic" evidence="6">
    <location>
        <begin position="63"/>
        <end position="333"/>
    </location>
</feature>
<reference evidence="9" key="1">
    <citation type="journal article" date="2017" name="Front. Plant Sci.">
        <title>Climate Clever Clovers: New Paradigm to Reduce the Environmental Footprint of Ruminants by Breeding Low Methanogenic Forages Utilizing Haplotype Variation.</title>
        <authorList>
            <person name="Kaur P."/>
            <person name="Appels R."/>
            <person name="Bayer P.E."/>
            <person name="Keeble-Gagnere G."/>
            <person name="Wang J."/>
            <person name="Hirakawa H."/>
            <person name="Shirasawa K."/>
            <person name="Vercoe P."/>
            <person name="Stefanova K."/>
            <person name="Durmic Z."/>
            <person name="Nichols P."/>
            <person name="Revell C."/>
            <person name="Isobe S.N."/>
            <person name="Edwards D."/>
            <person name="Erskine W."/>
        </authorList>
    </citation>
    <scope>NUCLEOTIDE SEQUENCE [LARGE SCALE GENOMIC DNA]</scope>
    <source>
        <strain evidence="9">cv. Daliak</strain>
    </source>
</reference>
<dbReference type="GO" id="GO:0005829">
    <property type="term" value="C:cytosol"/>
    <property type="evidence" value="ECO:0007669"/>
    <property type="project" value="TreeGrafter"/>
</dbReference>
<dbReference type="EC" id="1.1.1.79" evidence="4"/>
<dbReference type="InterPro" id="IPR050223">
    <property type="entry name" value="D-isomer_2-hydroxyacid_DH"/>
</dbReference>
<dbReference type="Gene3D" id="3.40.50.720">
    <property type="entry name" value="NAD(P)-binding Rossmann-like Domain"/>
    <property type="match status" value="2"/>
</dbReference>
<feature type="domain" description="D-isomer specific 2-hydroxyacid dehydrogenase NAD-binding" evidence="7">
    <location>
        <begin position="129"/>
        <end position="302"/>
    </location>
</feature>
<dbReference type="GO" id="GO:0051287">
    <property type="term" value="F:NAD binding"/>
    <property type="evidence" value="ECO:0007669"/>
    <property type="project" value="InterPro"/>
</dbReference>
<dbReference type="InterPro" id="IPR006140">
    <property type="entry name" value="D-isomer_DH_NAD-bd"/>
</dbReference>
<accession>A0A2Z6N7W1</accession>
<organism evidence="8 9">
    <name type="scientific">Trifolium subterraneum</name>
    <name type="common">Subterranean clover</name>
    <dbReference type="NCBI Taxonomy" id="3900"/>
    <lineage>
        <taxon>Eukaryota</taxon>
        <taxon>Viridiplantae</taxon>
        <taxon>Streptophyta</taxon>
        <taxon>Embryophyta</taxon>
        <taxon>Tracheophyta</taxon>
        <taxon>Spermatophyta</taxon>
        <taxon>Magnoliopsida</taxon>
        <taxon>eudicotyledons</taxon>
        <taxon>Gunneridae</taxon>
        <taxon>Pentapetalae</taxon>
        <taxon>rosids</taxon>
        <taxon>fabids</taxon>
        <taxon>Fabales</taxon>
        <taxon>Fabaceae</taxon>
        <taxon>Papilionoideae</taxon>
        <taxon>50 kb inversion clade</taxon>
        <taxon>NPAAA clade</taxon>
        <taxon>Hologalegina</taxon>
        <taxon>IRL clade</taxon>
        <taxon>Trifolieae</taxon>
        <taxon>Trifolium</taxon>
    </lineage>
</organism>
<evidence type="ECO:0000256" key="5">
    <source>
        <dbReference type="RuleBase" id="RU003719"/>
    </source>
</evidence>
<dbReference type="SUPFAM" id="SSF52283">
    <property type="entry name" value="Formate/glycerate dehydrogenase catalytic domain-like"/>
    <property type="match status" value="1"/>
</dbReference>
<dbReference type="Pfam" id="PF02826">
    <property type="entry name" value="2-Hacid_dh_C"/>
    <property type="match status" value="1"/>
</dbReference>
<dbReference type="InterPro" id="IPR006139">
    <property type="entry name" value="D-isomer_2_OHA_DH_cat_dom"/>
</dbReference>
<protein>
    <recommendedName>
        <fullName evidence="4">glyoxylate reductase (NADP(+))</fullName>
        <ecNumber evidence="4">1.1.1.79</ecNumber>
    </recommendedName>
</protein>
<dbReference type="Pfam" id="PF00389">
    <property type="entry name" value="2-Hacid_dh"/>
    <property type="match status" value="1"/>
</dbReference>
<keyword evidence="9" id="KW-1185">Reference proteome</keyword>
<dbReference type="EMBL" id="DF973834">
    <property type="protein sequence ID" value="GAU40928.1"/>
    <property type="molecule type" value="Genomic_DNA"/>
</dbReference>
<evidence type="ECO:0000259" key="6">
    <source>
        <dbReference type="Pfam" id="PF00389"/>
    </source>
</evidence>
<gene>
    <name evidence="8" type="ORF">TSUD_348660</name>
</gene>
<evidence type="ECO:0000256" key="3">
    <source>
        <dbReference type="ARBA" id="ARBA00023027"/>
    </source>
</evidence>